<protein>
    <submittedName>
        <fullName evidence="1">Uncharacterized protein</fullName>
    </submittedName>
</protein>
<reference evidence="1" key="1">
    <citation type="submission" date="2019-08" db="EMBL/GenBank/DDBJ databases">
        <authorList>
            <person name="Kucharzyk K."/>
            <person name="Murdoch R.W."/>
            <person name="Higgins S."/>
            <person name="Loffler F."/>
        </authorList>
    </citation>
    <scope>NUCLEOTIDE SEQUENCE</scope>
</reference>
<organism evidence="1">
    <name type="scientific">bioreactor metagenome</name>
    <dbReference type="NCBI Taxonomy" id="1076179"/>
    <lineage>
        <taxon>unclassified sequences</taxon>
        <taxon>metagenomes</taxon>
        <taxon>ecological metagenomes</taxon>
    </lineage>
</organism>
<gene>
    <name evidence="1" type="ORF">SDC9_163804</name>
</gene>
<sequence>MCDEQQQAECGVIKYRADQAEDDHEAPDVFHVPSVRLSQHLFIHLVAGNPHSWEVGQKIVEQYLFCEQRQEGEEK</sequence>
<dbReference type="AlphaFoldDB" id="A0A645FRE4"/>
<dbReference type="EMBL" id="VSSQ01063420">
    <property type="protein sequence ID" value="MPN16460.1"/>
    <property type="molecule type" value="Genomic_DNA"/>
</dbReference>
<proteinExistence type="predicted"/>
<evidence type="ECO:0000313" key="1">
    <source>
        <dbReference type="EMBL" id="MPN16460.1"/>
    </source>
</evidence>
<accession>A0A645FRE4</accession>
<comment type="caution">
    <text evidence="1">The sequence shown here is derived from an EMBL/GenBank/DDBJ whole genome shotgun (WGS) entry which is preliminary data.</text>
</comment>
<name>A0A645FRE4_9ZZZZ</name>